<protein>
    <submittedName>
        <fullName evidence="6">Endoplasmic reticulum resident protein 29</fullName>
    </submittedName>
</protein>
<dbReference type="PANTHER" id="PTHR12211">
    <property type="entry name" value="ENDOPLASMIC RETICULUM PROTEIN ERP29"/>
    <property type="match status" value="1"/>
</dbReference>
<evidence type="ECO:0000256" key="2">
    <source>
        <dbReference type="SAM" id="SignalP"/>
    </source>
</evidence>
<name>A0A8B8HTB2_VANTA</name>
<keyword evidence="5" id="KW-1185">Reference proteome</keyword>
<evidence type="ECO:0000256" key="1">
    <source>
        <dbReference type="ARBA" id="ARBA00022824"/>
    </source>
</evidence>
<dbReference type="Proteomes" id="UP001652626">
    <property type="component" value="Chromosome 21"/>
</dbReference>
<gene>
    <name evidence="6" type="primary">LOC113394856</name>
</gene>
<dbReference type="InterPro" id="IPR036356">
    <property type="entry name" value="ERp29_C_sf"/>
</dbReference>
<accession>A0A8B8HTB2</accession>
<dbReference type="AlphaFoldDB" id="A0A8B8HTB2"/>
<organism evidence="5 6">
    <name type="scientific">Vanessa tameamea</name>
    <name type="common">Kamehameha butterfly</name>
    <dbReference type="NCBI Taxonomy" id="334116"/>
    <lineage>
        <taxon>Eukaryota</taxon>
        <taxon>Metazoa</taxon>
        <taxon>Ecdysozoa</taxon>
        <taxon>Arthropoda</taxon>
        <taxon>Hexapoda</taxon>
        <taxon>Insecta</taxon>
        <taxon>Pterygota</taxon>
        <taxon>Neoptera</taxon>
        <taxon>Endopterygota</taxon>
        <taxon>Lepidoptera</taxon>
        <taxon>Glossata</taxon>
        <taxon>Ditrysia</taxon>
        <taxon>Papilionoidea</taxon>
        <taxon>Nymphalidae</taxon>
        <taxon>Nymphalinae</taxon>
        <taxon>Vanessa</taxon>
    </lineage>
</organism>
<keyword evidence="1" id="KW-0256">Endoplasmic reticulum</keyword>
<dbReference type="Pfam" id="PF07912">
    <property type="entry name" value="ERp29_N"/>
    <property type="match status" value="1"/>
</dbReference>
<reference evidence="6" key="1">
    <citation type="submission" date="2025-08" db="UniProtKB">
        <authorList>
            <consortium name="RefSeq"/>
        </authorList>
    </citation>
    <scope>IDENTIFICATION</scope>
    <source>
        <tissue evidence="6">Whole body</tissue>
    </source>
</reference>
<dbReference type="OrthoDB" id="417262at2759"/>
<evidence type="ECO:0000313" key="5">
    <source>
        <dbReference type="Proteomes" id="UP001652626"/>
    </source>
</evidence>
<feature type="signal peptide" evidence="2">
    <location>
        <begin position="1"/>
        <end position="20"/>
    </location>
</feature>
<dbReference type="InterPro" id="IPR011679">
    <property type="entry name" value="ERp29_C"/>
</dbReference>
<evidence type="ECO:0000313" key="6">
    <source>
        <dbReference type="RefSeq" id="XP_026488084.2"/>
    </source>
</evidence>
<dbReference type="InterPro" id="IPR036249">
    <property type="entry name" value="Thioredoxin-like_sf"/>
</dbReference>
<dbReference type="Gene3D" id="1.20.1150.12">
    <property type="entry name" value="Endoplasmic reticulum resident protein 29, C-terminal domain"/>
    <property type="match status" value="1"/>
</dbReference>
<dbReference type="GO" id="GO:0005788">
    <property type="term" value="C:endoplasmic reticulum lumen"/>
    <property type="evidence" value="ECO:0007669"/>
    <property type="project" value="InterPro"/>
</dbReference>
<feature type="domain" description="Endoplasmic reticulum resident protein 29 C-terminal" evidence="3">
    <location>
        <begin position="147"/>
        <end position="240"/>
    </location>
</feature>
<sequence length="252" mass="28649">MRRLITFVCVIFTVPSSYLASTSISGSIELDEFTFDKIINKFEATVVKFDVAFPYGDKHDAFVALAKESKDIEDLLFAEVGVKDYGDKDNEALANKYGASKDNFPLVKLFLKGKSEPITFDDSRGFTSDQLRRFIRDKSEIYLSLPGCIKDLDLLAIKFKNSDQDSRKNVLKEAENVLEKLGSKATPTGKIYKTIMEKILEKGDEFIKTEIARVKKILDDKISDKKRNELSGRLNILQSFTFPQKQTKKEEL</sequence>
<dbReference type="InterPro" id="IPR016855">
    <property type="entry name" value="ERp29"/>
</dbReference>
<feature type="domain" description="ERp29 N-terminal" evidence="4">
    <location>
        <begin position="25"/>
        <end position="146"/>
    </location>
</feature>
<dbReference type="CDD" id="cd00238">
    <property type="entry name" value="ERp29c"/>
    <property type="match status" value="1"/>
</dbReference>
<proteinExistence type="predicted"/>
<dbReference type="OMA" id="FPYGDKH"/>
<dbReference type="RefSeq" id="XP_026488084.2">
    <property type="nucleotide sequence ID" value="XM_026632299.2"/>
</dbReference>
<dbReference type="PANTHER" id="PTHR12211:SF0">
    <property type="entry name" value="ENDOPLASMIC RETICULUM RESIDENT PROTEIN 29"/>
    <property type="match status" value="1"/>
</dbReference>
<feature type="chain" id="PRO_5046882626" evidence="2">
    <location>
        <begin position="21"/>
        <end position="252"/>
    </location>
</feature>
<dbReference type="Gene3D" id="3.40.30.10">
    <property type="entry name" value="Glutaredoxin"/>
    <property type="match status" value="1"/>
</dbReference>
<dbReference type="GO" id="GO:0009306">
    <property type="term" value="P:protein secretion"/>
    <property type="evidence" value="ECO:0007669"/>
    <property type="project" value="InterPro"/>
</dbReference>
<dbReference type="Pfam" id="PF07749">
    <property type="entry name" value="ERp29"/>
    <property type="match status" value="1"/>
</dbReference>
<keyword evidence="2" id="KW-0732">Signal</keyword>
<dbReference type="SUPFAM" id="SSF47933">
    <property type="entry name" value="ERP29 C domain-like"/>
    <property type="match status" value="1"/>
</dbReference>
<dbReference type="GeneID" id="113394856"/>
<evidence type="ECO:0000259" key="4">
    <source>
        <dbReference type="Pfam" id="PF07912"/>
    </source>
</evidence>
<dbReference type="InterPro" id="IPR012883">
    <property type="entry name" value="ERp29_N"/>
</dbReference>
<dbReference type="SUPFAM" id="SSF52833">
    <property type="entry name" value="Thioredoxin-like"/>
    <property type="match status" value="1"/>
</dbReference>
<evidence type="ECO:0000259" key="3">
    <source>
        <dbReference type="Pfam" id="PF07749"/>
    </source>
</evidence>